<protein>
    <submittedName>
        <fullName evidence="2">Uncharacterized protein</fullName>
    </submittedName>
</protein>
<dbReference type="AlphaFoldDB" id="A0A915IGD7"/>
<accession>A0A915IGD7</accession>
<proteinExistence type="predicted"/>
<dbReference type="WBParaSite" id="nRc.2.0.1.t12963-RA">
    <property type="protein sequence ID" value="nRc.2.0.1.t12963-RA"/>
    <property type="gene ID" value="nRc.2.0.1.g12963"/>
</dbReference>
<dbReference type="Proteomes" id="UP000887565">
    <property type="component" value="Unplaced"/>
</dbReference>
<keyword evidence="1" id="KW-1185">Reference proteome</keyword>
<evidence type="ECO:0000313" key="1">
    <source>
        <dbReference type="Proteomes" id="UP000887565"/>
    </source>
</evidence>
<name>A0A915IGD7_ROMCU</name>
<evidence type="ECO:0000313" key="2">
    <source>
        <dbReference type="WBParaSite" id="nRc.2.0.1.t12963-RA"/>
    </source>
</evidence>
<organism evidence="1 2">
    <name type="scientific">Romanomermis culicivorax</name>
    <name type="common">Nematode worm</name>
    <dbReference type="NCBI Taxonomy" id="13658"/>
    <lineage>
        <taxon>Eukaryota</taxon>
        <taxon>Metazoa</taxon>
        <taxon>Ecdysozoa</taxon>
        <taxon>Nematoda</taxon>
        <taxon>Enoplea</taxon>
        <taxon>Dorylaimia</taxon>
        <taxon>Mermithida</taxon>
        <taxon>Mermithoidea</taxon>
        <taxon>Mermithidae</taxon>
        <taxon>Romanomermis</taxon>
    </lineage>
</organism>
<sequence length="64" mass="6941">MCVKVSLEVGDALEQLNATAARITNNVLTVQTMDQIIGAISNQLQAQQLQVQCEIKEQAQVTKA</sequence>
<reference evidence="2" key="1">
    <citation type="submission" date="2022-11" db="UniProtKB">
        <authorList>
            <consortium name="WormBaseParasite"/>
        </authorList>
    </citation>
    <scope>IDENTIFICATION</scope>
</reference>